<dbReference type="GO" id="GO:0003677">
    <property type="term" value="F:DNA binding"/>
    <property type="evidence" value="ECO:0007669"/>
    <property type="project" value="InterPro"/>
</dbReference>
<keyword evidence="3" id="KW-1185">Reference proteome</keyword>
<dbReference type="STRING" id="490629.SAMN05216266_115116"/>
<evidence type="ECO:0000313" key="3">
    <source>
        <dbReference type="Proteomes" id="UP000243799"/>
    </source>
</evidence>
<dbReference type="Pfam" id="PF13560">
    <property type="entry name" value="HTH_31"/>
    <property type="match status" value="1"/>
</dbReference>
<dbReference type="InterPro" id="IPR010982">
    <property type="entry name" value="Lambda_DNA-bd_dom_sf"/>
</dbReference>
<accession>A0A1I1BMD0</accession>
<dbReference type="EMBL" id="FOKG01000015">
    <property type="protein sequence ID" value="SFB51559.1"/>
    <property type="molecule type" value="Genomic_DNA"/>
</dbReference>
<dbReference type="InterPro" id="IPR001387">
    <property type="entry name" value="Cro/C1-type_HTH"/>
</dbReference>
<dbReference type="Proteomes" id="UP000243799">
    <property type="component" value="Unassembled WGS sequence"/>
</dbReference>
<dbReference type="CDD" id="cd00093">
    <property type="entry name" value="HTH_XRE"/>
    <property type="match status" value="1"/>
</dbReference>
<dbReference type="Pfam" id="PF19054">
    <property type="entry name" value="DUF5753"/>
    <property type="match status" value="1"/>
</dbReference>
<evidence type="ECO:0000259" key="1">
    <source>
        <dbReference type="PROSITE" id="PS50943"/>
    </source>
</evidence>
<dbReference type="AlphaFoldDB" id="A0A1I1BMD0"/>
<dbReference type="SUPFAM" id="SSF47413">
    <property type="entry name" value="lambda repressor-like DNA-binding domains"/>
    <property type="match status" value="1"/>
</dbReference>
<evidence type="ECO:0000313" key="2">
    <source>
        <dbReference type="EMBL" id="SFB51559.1"/>
    </source>
</evidence>
<reference evidence="3" key="1">
    <citation type="submission" date="2016-10" db="EMBL/GenBank/DDBJ databases">
        <authorList>
            <person name="Varghese N."/>
            <person name="Submissions S."/>
        </authorList>
    </citation>
    <scope>NUCLEOTIDE SEQUENCE [LARGE SCALE GENOMIC DNA]</scope>
    <source>
        <strain evidence="3">CGMCC 4.3568</strain>
    </source>
</reference>
<feature type="domain" description="HTH cro/C1-type" evidence="1">
    <location>
        <begin position="18"/>
        <end position="72"/>
    </location>
</feature>
<dbReference type="RefSeq" id="WP_177242751.1">
    <property type="nucleotide sequence ID" value="NZ_FOKG01000015.1"/>
</dbReference>
<protein>
    <submittedName>
        <fullName evidence="2">Helix-turn-helix domain-containing protein</fullName>
    </submittedName>
</protein>
<name>A0A1I1BMD0_9PSEU</name>
<proteinExistence type="predicted"/>
<gene>
    <name evidence="2" type="ORF">SAMN05216266_115116</name>
</gene>
<dbReference type="InterPro" id="IPR043917">
    <property type="entry name" value="DUF5753"/>
</dbReference>
<sequence>MAQYTVPAIRRLQLGRELRDWRHRAGLTLGQAAGDLDMSKSALGRIEKGQCSLHPLHARAMAELYYVPDDERERLIDIAREAVKRNHNLIEGISVDSYPALEAEAVAVRNYELAFVPGLLQTEDYARALFTVGTSRDRARNLRIRMSRGRLLFGDRPLRFHGIVDESVLTRALSSRTVLAAQLRHLVEISNLPNVTFQVVREQAGMYPGLRGAFSVLTFPEDTIADLGYVDHAAGHLQLVRPNQVTELSWQFNAIAKIALDEQASRELVNRLADELSS</sequence>
<dbReference type="Gene3D" id="1.10.260.40">
    <property type="entry name" value="lambda repressor-like DNA-binding domains"/>
    <property type="match status" value="1"/>
</dbReference>
<organism evidence="2 3">
    <name type="scientific">Amycolatopsis marina</name>
    <dbReference type="NCBI Taxonomy" id="490629"/>
    <lineage>
        <taxon>Bacteria</taxon>
        <taxon>Bacillati</taxon>
        <taxon>Actinomycetota</taxon>
        <taxon>Actinomycetes</taxon>
        <taxon>Pseudonocardiales</taxon>
        <taxon>Pseudonocardiaceae</taxon>
        <taxon>Amycolatopsis</taxon>
    </lineage>
</organism>
<dbReference type="PROSITE" id="PS50943">
    <property type="entry name" value="HTH_CROC1"/>
    <property type="match status" value="1"/>
</dbReference>
<dbReference type="SMART" id="SM00530">
    <property type="entry name" value="HTH_XRE"/>
    <property type="match status" value="1"/>
</dbReference>